<reference evidence="1 2" key="1">
    <citation type="submission" date="2023-07" db="EMBL/GenBank/DDBJ databases">
        <title>Functional and genomic diversity of the sorghum phyllosphere microbiome.</title>
        <authorList>
            <person name="Shade A."/>
        </authorList>
    </citation>
    <scope>NUCLEOTIDE SEQUENCE [LARGE SCALE GENOMIC DNA]</scope>
    <source>
        <strain evidence="1 2">SORGH_AS_1126</strain>
    </source>
</reference>
<dbReference type="InterPro" id="IPR007877">
    <property type="entry name" value="DUF707"/>
</dbReference>
<sequence>MASQGAERMLTMQQNTATAMPASPVETTVDEEWASCPALDETALSGTFWQLFDGDRRTLANFLVLAPQGLLGGFASSSANMWAVVNGRLCLIGENGLPSVVFAAARIIEGTIVGFAGRGTIDGRSNLYVLAMTEHPQHPQFSSPPNEERRALFTTQPEGGPLRPNLVIVPAGAGSLHPRWLEDVTSLTRNWDLCIGYYGVEEPAIASAFEYLAHIPSTKKFRLLYNLLYDGSPLWKYEAIWLPDDDLDGTGTDINRMFHIFRQHGLDLAQPALKAGPNSFPTHPITVAQPGSVLRHEPFVEIMCPIFSKRALKICVGSMKDVMSGYGLDHLWPSFLGNPRSRMGIIDAVSFAHTRPIGATYNVQAAVDEQTELFHAYGFTYRRIAGVW</sequence>
<dbReference type="Proteomes" id="UP001224781">
    <property type="component" value="Unassembled WGS sequence"/>
</dbReference>
<evidence type="ECO:0000313" key="2">
    <source>
        <dbReference type="Proteomes" id="UP001224781"/>
    </source>
</evidence>
<name>A0ABU0UIX9_9HYPH</name>
<comment type="caution">
    <text evidence="1">The sequence shown here is derived from an EMBL/GenBank/DDBJ whole genome shotgun (WGS) entry which is preliminary data.</text>
</comment>
<accession>A0ABU0UIX9</accession>
<dbReference type="Pfam" id="PF05212">
    <property type="entry name" value="DUF707"/>
    <property type="match status" value="1"/>
</dbReference>
<evidence type="ECO:0000313" key="1">
    <source>
        <dbReference type="EMBL" id="MDQ1184905.1"/>
    </source>
</evidence>
<dbReference type="EMBL" id="JAUTBL010000002">
    <property type="protein sequence ID" value="MDQ1184905.1"/>
    <property type="molecule type" value="Genomic_DNA"/>
</dbReference>
<keyword evidence="2" id="KW-1185">Reference proteome</keyword>
<organism evidence="1 2">
    <name type="scientific">Agrobacterium larrymoorei</name>
    <dbReference type="NCBI Taxonomy" id="160699"/>
    <lineage>
        <taxon>Bacteria</taxon>
        <taxon>Pseudomonadati</taxon>
        <taxon>Pseudomonadota</taxon>
        <taxon>Alphaproteobacteria</taxon>
        <taxon>Hyphomicrobiales</taxon>
        <taxon>Rhizobiaceae</taxon>
        <taxon>Rhizobium/Agrobacterium group</taxon>
        <taxon>Agrobacterium</taxon>
    </lineage>
</organism>
<protein>
    <submittedName>
        <fullName evidence="1">Uncharacterized protein</fullName>
    </submittedName>
</protein>
<dbReference type="RefSeq" id="WP_306930755.1">
    <property type="nucleotide sequence ID" value="NZ_JAUTBL010000002.1"/>
</dbReference>
<gene>
    <name evidence="1" type="ORF">QE408_002048</name>
</gene>
<proteinExistence type="predicted"/>